<feature type="binding site" evidence="12">
    <location>
        <position position="86"/>
    </location>
    <ligand>
        <name>Mg(2+)</name>
        <dbReference type="ChEBI" id="CHEBI:18420"/>
        <label>2</label>
    </ligand>
</feature>
<keyword evidence="12" id="KW-0479">Metal-binding</keyword>
<evidence type="ECO:0000256" key="9">
    <source>
        <dbReference type="ARBA" id="ARBA00024082"/>
    </source>
</evidence>
<feature type="region of interest" description="Disordered" evidence="13">
    <location>
        <begin position="216"/>
        <end position="247"/>
    </location>
</feature>
<keyword evidence="12 14" id="KW-0808">Transferase</keyword>
<feature type="compositionally biased region" description="Basic and acidic residues" evidence="13">
    <location>
        <begin position="230"/>
        <end position="247"/>
    </location>
</feature>
<keyword evidence="12" id="KW-1003">Cell membrane</keyword>
<organism evidence="14 15">
    <name type="scientific">Bifidobacterium mongoliense DSM 21395</name>
    <dbReference type="NCBI Taxonomy" id="1437603"/>
    <lineage>
        <taxon>Bacteria</taxon>
        <taxon>Bacillati</taxon>
        <taxon>Actinomycetota</taxon>
        <taxon>Actinomycetes</taxon>
        <taxon>Bifidobacteriales</taxon>
        <taxon>Bifidobacteriaceae</taxon>
        <taxon>Bifidobacterium</taxon>
    </lineage>
</organism>
<comment type="caution">
    <text evidence="14">The sequence shown here is derived from an EMBL/GenBank/DDBJ whole genome shotgun (WGS) entry which is preliminary data.</text>
</comment>
<evidence type="ECO:0000256" key="5">
    <source>
        <dbReference type="ARBA" id="ARBA00022692"/>
    </source>
</evidence>
<comment type="similarity">
    <text evidence="3 12">Belongs to the CDP-alcohol phosphatidyltransferase class-I family.</text>
</comment>
<dbReference type="GO" id="GO:0005886">
    <property type="term" value="C:plasma membrane"/>
    <property type="evidence" value="ECO:0007669"/>
    <property type="project" value="UniProtKB-SubCell"/>
</dbReference>
<name>A0A087C0N5_9BIFI</name>
<feature type="transmembrane region" description="Helical" evidence="12">
    <location>
        <begin position="167"/>
        <end position="196"/>
    </location>
</feature>
<dbReference type="STRING" id="1437603.GCA_000771525_01162"/>
<comment type="subunit">
    <text evidence="4 12">Homodimer.</text>
</comment>
<gene>
    <name evidence="14" type="ORF">BMON_0740</name>
</gene>
<keyword evidence="12" id="KW-0594">Phospholipid biosynthesis</keyword>
<dbReference type="EC" id="2.7.8.-" evidence="12"/>
<feature type="transmembrane region" description="Helical" evidence="12">
    <location>
        <begin position="40"/>
        <end position="64"/>
    </location>
</feature>
<feature type="binding site" evidence="12">
    <location>
        <position position="86"/>
    </location>
    <ligand>
        <name>Mg(2+)</name>
        <dbReference type="ChEBI" id="CHEBI:18420"/>
        <label>1</label>
    </ligand>
</feature>
<dbReference type="InterPro" id="IPR000462">
    <property type="entry name" value="CDP-OH_P_trans"/>
</dbReference>
<feature type="transmembrane region" description="Helical" evidence="12">
    <location>
        <begin position="12"/>
        <end position="34"/>
    </location>
</feature>
<dbReference type="RefSeq" id="WP_152595732.1">
    <property type="nucleotide sequence ID" value="NZ_JDUO01000003.1"/>
</dbReference>
<dbReference type="Gene3D" id="1.20.120.1760">
    <property type="match status" value="1"/>
</dbReference>
<comment type="function">
    <text evidence="12">Catalyzes the conjugation of the 1'-hydroxyl group of D-myo-inositol-3-phosphate (also named L-myo-inositol-1-phosphate) with a lipid tail of cytidine diphosphate diacylglycerol (CDP-DAG), forming phosphatidylinositol phosphate (PIP) and CMP. PIP is a precursor of phosphatidylinositol (PI) which is an essential lipid required for cell wall formation.</text>
</comment>
<dbReference type="GO" id="GO:0016780">
    <property type="term" value="F:phosphotransferase activity, for other substituted phosphate groups"/>
    <property type="evidence" value="ECO:0007669"/>
    <property type="project" value="UniProtKB-UniRule"/>
</dbReference>
<evidence type="ECO:0000256" key="6">
    <source>
        <dbReference type="ARBA" id="ARBA00022989"/>
    </source>
</evidence>
<feature type="transmembrane region" description="Helical" evidence="12">
    <location>
        <begin position="123"/>
        <end position="146"/>
    </location>
</feature>
<keyword evidence="12" id="KW-0460">Magnesium</keyword>
<keyword evidence="6 12" id="KW-1133">Transmembrane helix</keyword>
<feature type="binding site" evidence="12">
    <location>
        <position position="90"/>
    </location>
    <ligand>
        <name>Mg(2+)</name>
        <dbReference type="ChEBI" id="CHEBI:18420"/>
        <label>2</label>
    </ligand>
</feature>
<evidence type="ECO:0000256" key="2">
    <source>
        <dbReference type="ARBA" id="ARBA00004805"/>
    </source>
</evidence>
<comment type="pathway">
    <text evidence="2 12">Phospholipid metabolism; phosphatidylinositol phosphate biosynthesis.</text>
</comment>
<comment type="subcellular location">
    <subcellularLocation>
        <location evidence="12">Cell membrane</location>
        <topology evidence="12">Multi-pass membrane protein</topology>
    </subcellularLocation>
    <subcellularLocation>
        <location evidence="1">Endomembrane system</location>
        <topology evidence="1">Multi-pass membrane protein</topology>
    </subcellularLocation>
</comment>
<feature type="binding site" evidence="12">
    <location>
        <position position="65"/>
    </location>
    <ligand>
        <name>Mg(2+)</name>
        <dbReference type="ChEBI" id="CHEBI:18420"/>
        <label>2</label>
    </ligand>
</feature>
<feature type="binding site" evidence="12">
    <location>
        <position position="79"/>
    </location>
    <ligand>
        <name>a CDP-1,2-diacyl-sn-glycerol</name>
        <dbReference type="ChEBI" id="CHEBI:58332"/>
    </ligand>
</feature>
<dbReference type="GO" id="GO:0000287">
    <property type="term" value="F:magnesium ion binding"/>
    <property type="evidence" value="ECO:0007669"/>
    <property type="project" value="UniProtKB-UniRule"/>
</dbReference>
<keyword evidence="12" id="KW-0443">Lipid metabolism</keyword>
<feature type="binding site" evidence="12">
    <location>
        <position position="65"/>
    </location>
    <ligand>
        <name>Mg(2+)</name>
        <dbReference type="ChEBI" id="CHEBI:18420"/>
        <label>1</label>
    </ligand>
</feature>
<dbReference type="Pfam" id="PF01066">
    <property type="entry name" value="CDP-OH_P_transf"/>
    <property type="match status" value="1"/>
</dbReference>
<keyword evidence="5 12" id="KW-0812">Transmembrane</keyword>
<evidence type="ECO:0000256" key="7">
    <source>
        <dbReference type="ARBA" id="ARBA00023136"/>
    </source>
</evidence>
<feature type="transmembrane region" description="Helical" evidence="12">
    <location>
        <begin position="92"/>
        <end position="111"/>
    </location>
</feature>
<keyword evidence="7 12" id="KW-0472">Membrane</keyword>
<comment type="catalytic activity">
    <reaction evidence="11 12">
        <text>a CDP-1,2-diacyl-sn-glycerol + 1D-myo-inositol 3-phosphate = a 1,2-diacyl-sn-glycero-3-phospho-(1D-myo-inositol-3-phosphate) + CMP + H(+)</text>
        <dbReference type="Rhea" id="RHEA:60504"/>
        <dbReference type="ChEBI" id="CHEBI:15378"/>
        <dbReference type="ChEBI" id="CHEBI:58088"/>
        <dbReference type="ChEBI" id="CHEBI:58332"/>
        <dbReference type="ChEBI" id="CHEBI:58401"/>
        <dbReference type="ChEBI" id="CHEBI:60377"/>
    </reaction>
</comment>
<reference evidence="14 15" key="1">
    <citation type="submission" date="2014-03" db="EMBL/GenBank/DDBJ databases">
        <title>Genomics of Bifidobacteria.</title>
        <authorList>
            <person name="Ventura M."/>
            <person name="Milani C."/>
            <person name="Lugli G.A."/>
        </authorList>
    </citation>
    <scope>NUCLEOTIDE SEQUENCE [LARGE SCALE GENOMIC DNA]</scope>
    <source>
        <strain evidence="14 15">DSM 21395</strain>
    </source>
</reference>
<dbReference type="EMBL" id="JGZE01000011">
    <property type="protein sequence ID" value="KFI76835.1"/>
    <property type="molecule type" value="Genomic_DNA"/>
</dbReference>
<evidence type="ECO:0000313" key="14">
    <source>
        <dbReference type="EMBL" id="KFI76835.1"/>
    </source>
</evidence>
<keyword evidence="12" id="KW-0444">Lipid biosynthesis</keyword>
<dbReference type="AlphaFoldDB" id="A0A087C0N5"/>
<evidence type="ECO:0000256" key="12">
    <source>
        <dbReference type="HAMAP-Rule" id="MF_02241"/>
    </source>
</evidence>
<evidence type="ECO:0000256" key="13">
    <source>
        <dbReference type="SAM" id="MobiDB-lite"/>
    </source>
</evidence>
<dbReference type="OrthoDB" id="116551at2"/>
<feature type="binding site" evidence="12">
    <location>
        <begin position="28"/>
        <end position="31"/>
    </location>
    <ligand>
        <name>a CDP-1,2-diacyl-sn-glycerol</name>
        <dbReference type="ChEBI" id="CHEBI:58332"/>
    </ligand>
</feature>
<dbReference type="InterPro" id="IPR043130">
    <property type="entry name" value="CDP-OH_PTrfase_TM_dom"/>
</dbReference>
<keyword evidence="15" id="KW-1185">Reference proteome</keyword>
<dbReference type="GO" id="GO:0012505">
    <property type="term" value="C:endomembrane system"/>
    <property type="evidence" value="ECO:0007669"/>
    <property type="project" value="UniProtKB-SubCell"/>
</dbReference>
<dbReference type="HAMAP" id="MF_02241">
    <property type="entry name" value="PIP_synthase"/>
    <property type="match status" value="1"/>
</dbReference>
<evidence type="ECO:0000313" key="15">
    <source>
        <dbReference type="Proteomes" id="UP000029082"/>
    </source>
</evidence>
<keyword evidence="12" id="KW-1208">Phospholipid metabolism</keyword>
<dbReference type="eggNOG" id="COG0558">
    <property type="taxonomic scope" value="Bacteria"/>
</dbReference>
<dbReference type="GeneID" id="93094283"/>
<evidence type="ECO:0000256" key="11">
    <source>
        <dbReference type="ARBA" id="ARBA00048865"/>
    </source>
</evidence>
<accession>A0A087C0N5</accession>
<dbReference type="Proteomes" id="UP000029082">
    <property type="component" value="Unassembled WGS sequence"/>
</dbReference>
<dbReference type="UniPathway" id="UPA00220"/>
<feature type="binding site" evidence="12">
    <location>
        <position position="68"/>
    </location>
    <ligand>
        <name>Mg(2+)</name>
        <dbReference type="ChEBI" id="CHEBI:18420"/>
        <label>1</label>
    </ligand>
</feature>
<evidence type="ECO:0000256" key="4">
    <source>
        <dbReference type="ARBA" id="ARBA00011738"/>
    </source>
</evidence>
<comment type="catalytic activity">
    <reaction evidence="8 12">
        <text>1,2-di-(9Z-octadecenoyl)-sn-glycero-3-cytidine-5'-diphosphate + 1D-myo-inositol 3-phosphate = 1,2-di-(9Z-octadecenoyl)-sn-glycero-3-phospho-(1D-myo-inositol-3-phosphate) + CMP + H(+)</text>
        <dbReference type="Rhea" id="RHEA:61216"/>
        <dbReference type="ChEBI" id="CHEBI:15378"/>
        <dbReference type="ChEBI" id="CHEBI:58401"/>
        <dbReference type="ChEBI" id="CHEBI:60377"/>
        <dbReference type="ChEBI" id="CHEBI:85356"/>
        <dbReference type="ChEBI" id="CHEBI:144472"/>
    </reaction>
</comment>
<dbReference type="NCBIfam" id="NF045883">
    <property type="entry name" value="PIPSynth"/>
    <property type="match status" value="1"/>
</dbReference>
<protein>
    <recommendedName>
        <fullName evidence="9 12">Phosphatidylinositol phosphate synthase</fullName>
        <shortName evidence="12">PIP synthase</shortName>
        <ecNumber evidence="12">2.7.8.-</ecNumber>
    </recommendedName>
    <alternativeName>
        <fullName evidence="10 12">CDP-diacylglycerol--D-myo-inositol-3-phosphate 3-phosphatidyltransferase</fullName>
    </alternativeName>
</protein>
<evidence type="ECO:0000256" key="1">
    <source>
        <dbReference type="ARBA" id="ARBA00004127"/>
    </source>
</evidence>
<sequence>MLEHLRAPFKRLIAPIARLLAGLGVTADMVTVVGALGTTVVAIVTGVTGWLLAGAIVLTVLVVFDSLDGSVAAITSGGTPFGAFLDSTLDRIADWAVLLAVVLFFYLHHDWWYDAGAHAGPDYIGIIGILAALYAIMTSFVTSYTRARAESVGYEAKNGIATRSDRLVVILVGMALAGALHNGIVLMVAMLILAVLGTITVFQRVMTVHGQMARDGATEASAQETGTDPVRPDPVTRRVRTTDARRR</sequence>
<proteinExistence type="inferred from homology"/>
<evidence type="ECO:0000256" key="8">
    <source>
        <dbReference type="ARBA" id="ARBA00023935"/>
    </source>
</evidence>
<evidence type="ECO:0000256" key="10">
    <source>
        <dbReference type="ARBA" id="ARBA00033137"/>
    </source>
</evidence>
<dbReference type="GO" id="GO:0008654">
    <property type="term" value="P:phospholipid biosynthetic process"/>
    <property type="evidence" value="ECO:0007669"/>
    <property type="project" value="UniProtKB-UniRule"/>
</dbReference>
<dbReference type="InterPro" id="IPR044268">
    <property type="entry name" value="PIP_synthase_PgsA1"/>
</dbReference>
<feature type="binding site" evidence="12">
    <location>
        <position position="69"/>
    </location>
    <ligand>
        <name>a CDP-1,2-diacyl-sn-glycerol</name>
        <dbReference type="ChEBI" id="CHEBI:58332"/>
    </ligand>
</feature>
<comment type="cofactor">
    <cofactor evidence="12">
        <name>Mg(2+)</name>
        <dbReference type="ChEBI" id="CHEBI:18420"/>
    </cofactor>
    <text evidence="12">Contains a di-nuclear catalytic Mg(2+) center.</text>
</comment>
<feature type="active site" description="Proton acceptor" evidence="12">
    <location>
        <position position="90"/>
    </location>
</feature>
<evidence type="ECO:0000256" key="3">
    <source>
        <dbReference type="ARBA" id="ARBA00010441"/>
    </source>
</evidence>
<comment type="caution">
    <text evidence="12">Lacks conserved residue(s) required for the propagation of feature annotation.</text>
</comment>